<feature type="compositionally biased region" description="Polar residues" evidence="1">
    <location>
        <begin position="55"/>
        <end position="70"/>
    </location>
</feature>
<dbReference type="AlphaFoldDB" id="A0A0C2YL31"/>
<proteinExistence type="predicted"/>
<reference evidence="2 3" key="1">
    <citation type="submission" date="2014-04" db="EMBL/GenBank/DDBJ databases">
        <authorList>
            <consortium name="DOE Joint Genome Institute"/>
            <person name="Kuo A."/>
            <person name="Kohler A."/>
            <person name="Nagy L.G."/>
            <person name="Floudas D."/>
            <person name="Copeland A."/>
            <person name="Barry K.W."/>
            <person name="Cichocki N."/>
            <person name="Veneault-Fourrey C."/>
            <person name="LaButti K."/>
            <person name="Lindquist E.A."/>
            <person name="Lipzen A."/>
            <person name="Lundell T."/>
            <person name="Morin E."/>
            <person name="Murat C."/>
            <person name="Sun H."/>
            <person name="Tunlid A."/>
            <person name="Henrissat B."/>
            <person name="Grigoriev I.V."/>
            <person name="Hibbett D.S."/>
            <person name="Martin F."/>
            <person name="Nordberg H.P."/>
            <person name="Cantor M.N."/>
            <person name="Hua S.X."/>
        </authorList>
    </citation>
    <scope>NUCLEOTIDE SEQUENCE [LARGE SCALE GENOMIC DNA]</scope>
    <source>
        <strain evidence="2 3">Foug A</strain>
    </source>
</reference>
<organism evidence="2 3">
    <name type="scientific">Scleroderma citrinum Foug A</name>
    <dbReference type="NCBI Taxonomy" id="1036808"/>
    <lineage>
        <taxon>Eukaryota</taxon>
        <taxon>Fungi</taxon>
        <taxon>Dikarya</taxon>
        <taxon>Basidiomycota</taxon>
        <taxon>Agaricomycotina</taxon>
        <taxon>Agaricomycetes</taxon>
        <taxon>Agaricomycetidae</taxon>
        <taxon>Boletales</taxon>
        <taxon>Sclerodermatineae</taxon>
        <taxon>Sclerodermataceae</taxon>
        <taxon>Scleroderma</taxon>
    </lineage>
</organism>
<dbReference type="Proteomes" id="UP000053989">
    <property type="component" value="Unassembled WGS sequence"/>
</dbReference>
<dbReference type="HOGENOM" id="CLU_1475978_0_0_1"/>
<dbReference type="EMBL" id="KN822428">
    <property type="protein sequence ID" value="KIM50458.1"/>
    <property type="molecule type" value="Genomic_DNA"/>
</dbReference>
<feature type="region of interest" description="Disordered" evidence="1">
    <location>
        <begin position="41"/>
        <end position="70"/>
    </location>
</feature>
<evidence type="ECO:0000256" key="1">
    <source>
        <dbReference type="SAM" id="MobiDB-lite"/>
    </source>
</evidence>
<keyword evidence="3" id="KW-1185">Reference proteome</keyword>
<gene>
    <name evidence="2" type="ORF">SCLCIDRAFT_850330</name>
</gene>
<dbReference type="InParanoid" id="A0A0C2YL31"/>
<name>A0A0C2YL31_9AGAM</name>
<evidence type="ECO:0000313" key="3">
    <source>
        <dbReference type="Proteomes" id="UP000053989"/>
    </source>
</evidence>
<accession>A0A0C2YL31</accession>
<evidence type="ECO:0000313" key="2">
    <source>
        <dbReference type="EMBL" id="KIM50458.1"/>
    </source>
</evidence>
<sequence>MGANFVCTGETVGTCMRCQAEMLSCSNLALAAARQGAEVAQGSCKNPPIPPWSPALSSRRSPTSCPKSQSTPLFIPSNHTPLFFPSLSTNNSPVSGKIGMTAASAPLKCHPPVALSPPHFHPHLPIPPPDMSNDLDIQEMRLQVGDILSKQSDLMRMQVEMQEVLLDMQCKLDRLILRKVGKE</sequence>
<protein>
    <submittedName>
        <fullName evidence="2">Uncharacterized protein</fullName>
    </submittedName>
</protein>
<reference evidence="3" key="2">
    <citation type="submission" date="2015-01" db="EMBL/GenBank/DDBJ databases">
        <title>Evolutionary Origins and Diversification of the Mycorrhizal Mutualists.</title>
        <authorList>
            <consortium name="DOE Joint Genome Institute"/>
            <consortium name="Mycorrhizal Genomics Consortium"/>
            <person name="Kohler A."/>
            <person name="Kuo A."/>
            <person name="Nagy L.G."/>
            <person name="Floudas D."/>
            <person name="Copeland A."/>
            <person name="Barry K.W."/>
            <person name="Cichocki N."/>
            <person name="Veneault-Fourrey C."/>
            <person name="LaButti K."/>
            <person name="Lindquist E.A."/>
            <person name="Lipzen A."/>
            <person name="Lundell T."/>
            <person name="Morin E."/>
            <person name="Murat C."/>
            <person name="Riley R."/>
            <person name="Ohm R."/>
            <person name="Sun H."/>
            <person name="Tunlid A."/>
            <person name="Henrissat B."/>
            <person name="Grigoriev I.V."/>
            <person name="Hibbett D.S."/>
            <person name="Martin F."/>
        </authorList>
    </citation>
    <scope>NUCLEOTIDE SEQUENCE [LARGE SCALE GENOMIC DNA]</scope>
    <source>
        <strain evidence="3">Foug A</strain>
    </source>
</reference>